<evidence type="ECO:0000313" key="2">
    <source>
        <dbReference type="EMBL" id="GFQ89861.1"/>
    </source>
</evidence>
<organism evidence="2 3">
    <name type="scientific">Trichonephila clavata</name>
    <name type="common">Joro spider</name>
    <name type="synonym">Nephila clavata</name>
    <dbReference type="NCBI Taxonomy" id="2740835"/>
    <lineage>
        <taxon>Eukaryota</taxon>
        <taxon>Metazoa</taxon>
        <taxon>Ecdysozoa</taxon>
        <taxon>Arthropoda</taxon>
        <taxon>Chelicerata</taxon>
        <taxon>Arachnida</taxon>
        <taxon>Araneae</taxon>
        <taxon>Araneomorphae</taxon>
        <taxon>Entelegynae</taxon>
        <taxon>Araneoidea</taxon>
        <taxon>Nephilidae</taxon>
        <taxon>Trichonephila</taxon>
    </lineage>
</organism>
<dbReference type="EMBL" id="BMAO01023610">
    <property type="protein sequence ID" value="GFQ89861.1"/>
    <property type="molecule type" value="Genomic_DNA"/>
</dbReference>
<dbReference type="PANTHER" id="PTHR45749:SF21">
    <property type="entry name" value="DUF4371 DOMAIN-CONTAINING PROTEIN"/>
    <property type="match status" value="1"/>
</dbReference>
<evidence type="ECO:0000313" key="3">
    <source>
        <dbReference type="Proteomes" id="UP000887116"/>
    </source>
</evidence>
<keyword evidence="1" id="KW-0732">Signal</keyword>
<dbReference type="PANTHER" id="PTHR45749">
    <property type="match status" value="1"/>
</dbReference>
<feature type="signal peptide" evidence="1">
    <location>
        <begin position="1"/>
        <end position="18"/>
    </location>
</feature>
<reference evidence="2" key="1">
    <citation type="submission" date="2020-07" db="EMBL/GenBank/DDBJ databases">
        <title>Multicomponent nature underlies the extraordinary mechanical properties of spider dragline silk.</title>
        <authorList>
            <person name="Kono N."/>
            <person name="Nakamura H."/>
            <person name="Mori M."/>
            <person name="Yoshida Y."/>
            <person name="Ohtoshi R."/>
            <person name="Malay A.D."/>
            <person name="Moran D.A.P."/>
            <person name="Tomita M."/>
            <person name="Numata K."/>
            <person name="Arakawa K."/>
        </authorList>
    </citation>
    <scope>NUCLEOTIDE SEQUENCE</scope>
</reference>
<accession>A0A8X6FVN7</accession>
<dbReference type="OrthoDB" id="6511285at2759"/>
<dbReference type="AlphaFoldDB" id="A0A8X6FVN7"/>
<feature type="chain" id="PRO_5036491370" evidence="1">
    <location>
        <begin position="19"/>
        <end position="252"/>
    </location>
</feature>
<dbReference type="Proteomes" id="UP000887116">
    <property type="component" value="Unassembled WGS sequence"/>
</dbReference>
<comment type="caution">
    <text evidence="2">The sequence shown here is derived from an EMBL/GenBank/DDBJ whole genome shotgun (WGS) entry which is preliminary data.</text>
</comment>
<evidence type="ECO:0000256" key="1">
    <source>
        <dbReference type="SAM" id="SignalP"/>
    </source>
</evidence>
<gene>
    <name evidence="2" type="ORF">TNCT_372021</name>
</gene>
<protein>
    <submittedName>
        <fullName evidence="2">DUF4371 domain-containing protein</fullName>
    </submittedName>
</protein>
<name>A0A8X6FVN7_TRICU</name>
<proteinExistence type="predicted"/>
<keyword evidence="3" id="KW-1185">Reference proteome</keyword>
<sequence>MFLPIASAISLFFTRVSSHTLSCTFPMVYSLTAVWGRPSRTPSSRDMRPRLNAATKVLIIFNQLRRDFLEDIQSLDHLSEIFNKSGAGTSSSASDILHLHRTKFLALIRKVISPELLKEQVAEINESQFSLILDESTDVACCKHLCLCVHYYNRKENNIVSQFLGLLEVVESTADSLYKHVKDLGIEINLRNCFAIGIDGTSNLCRKNHSSFTLMKKDIPNLFLIKCICPSLHLVCSYAYEHLPSNLDYMIR</sequence>